<dbReference type="STRING" id="7868.ENSCMIP00000019985"/>
<sequence>MAKDPQGLFFTAFCQKIPSSSLQKRWVLARAPSKLTSPHWGNGVLHSITHSSCTRELLNSLLDSTEYWLRNERALCQVGLVEDKAESSCTAICFVNLDGLEAENDNQELQQKLASVSSDLPDLITSLNVCQLKDNELVLVNGLISPENHPENSDDSQCRRPSDLCLVQCARKCRKNDVGCVIYEINKCLIGLESVQAKRLQPQGSSIRKAEDDTNCSVSSIEEDFITASEHLDEEEYEINISNGKIIFNPHTATELGQCHSLLTHCSCLQRENHVSPSYRGKTSNKAEEDSWRTEPVALSSVERGQLASCTAEWAGQSLQRNLQADFMDTKATGDQPNVSSSLEDNEYVEGEYASNLAESVLQDAFIKLSQSEATFTTEAAVSISAGNHAALSACDVKEDPNPPCPWNILPKIVIVQSPDNCENPAEWQEPSSPTVTSCLDSDHLVKDMPCAEEGASSACHDTSERSPTPVEVALACAANVIGTISSPQLTESLQLDQALSDGSENSSYEGNIDEDGTLLNHSECDGVDFCFSSALCGVTQVASAVAVAGLGDGPDLSFSVASSGLLSAADTSAAIPLQCNVSVSTCMDNFAYSIAEVLVKEAANVLLKPDLYKSVGDFLESMDKKLIETVTKPKLSQWEESSRNDFAQNVSNLIVKHSFQEAQKRVGTTCQANETSSGMDLNNIFVDSAQESLFNVIYFTCRKIGDIGRHSDASTVFSEDDGYDWKEFDFSLKQRGRMSEKSSQDHNSEESFENFDPPANFLFAQESQETAKSSKEDRRGSYVSGLSQQIDLNSMWLYREGDGDTLRNDQLRSRKITDFLNLEAQRVKRSADKEQNCVLVDGQNTISPYKSPLHATQPADTSLSITGFADHVSKTVVSMATEMAAICLENTNAKQPWFCPWKRKFGDPEKFMTAQSTSRASLRSKESQSVAPVSKKLRPPRLSEIKRKTQEQPELKEKLMNRVVDESMNFDDALDPINSFANDVASKIVNSAELAVIDSVRQGQGLARNRLLCDKWSRGKASSYESIPEETTDSSSSLGILGSMARLGQPISRASSISKQSSCESITDEFSNFMVNQMESEGRGFDLLLDYYAGKHASDILSAALQQVCRKNGHLTVNTTCLSKQSSTESITEEFYKYMLKEMDKESKDKTSKEWRNSLLPPAGRPGICLRQSSMPDRRASEGKLTVTPPVKANSFDGFAQSDHRDTLDVCISHTPAPSALYKSLTDSCLYQKCKSDRITEMLINETWSNSIEALMRKNKIICISAESPRDEHLETAAQPHVEQYASRLAANIVNCGKSSLSGQLDPIEPSQQEAGTESRKRELSVSSRTKPEGENKSFPQPTKKEKLSHCPRDVPLIHIESDQKGEIKDCFQEIPAINAKAMTEKRLMERRHSEVDSDGIGGVAKCPVSTTLDKATTEETPCSLSTSDESMGSWSQLVNEDDHAEDSSSYLHLSESNGNSSTSSSLGLVELDAYQENGTTSTLPSNFLTVHHLVGAYKHNEPFASAECTSGLTVGPSSYHKDFLVMNFDLNPDYVDFELRATLQWIAACELGLPAIYFKKSQEKRIQKFLDVARFAHQKAWNVGDLFLAVLEYCKLQEEGGRSPPRSLFDWLLEFG</sequence>
<reference evidence="6" key="2">
    <citation type="journal article" date="2007" name="PLoS Biol.">
        <title>Survey sequencing and comparative analysis of the elephant shark (Callorhinchus milii) genome.</title>
        <authorList>
            <person name="Venkatesh B."/>
            <person name="Kirkness E.F."/>
            <person name="Loh Y.H."/>
            <person name="Halpern A.L."/>
            <person name="Lee A.P."/>
            <person name="Johnson J."/>
            <person name="Dandona N."/>
            <person name="Viswanathan L.D."/>
            <person name="Tay A."/>
            <person name="Venter J.C."/>
            <person name="Strausberg R.L."/>
            <person name="Brenner S."/>
        </authorList>
    </citation>
    <scope>NUCLEOTIDE SEQUENCE [LARGE SCALE GENOMIC DNA]</scope>
</reference>
<dbReference type="GO" id="GO:0005739">
    <property type="term" value="C:mitochondrion"/>
    <property type="evidence" value="ECO:0007669"/>
    <property type="project" value="TreeGrafter"/>
</dbReference>
<organism evidence="5 6">
    <name type="scientific">Callorhinchus milii</name>
    <name type="common">Ghost shark</name>
    <dbReference type="NCBI Taxonomy" id="7868"/>
    <lineage>
        <taxon>Eukaryota</taxon>
        <taxon>Metazoa</taxon>
        <taxon>Chordata</taxon>
        <taxon>Craniata</taxon>
        <taxon>Vertebrata</taxon>
        <taxon>Chondrichthyes</taxon>
        <taxon>Holocephali</taxon>
        <taxon>Chimaeriformes</taxon>
        <taxon>Callorhinchidae</taxon>
        <taxon>Callorhinchus</taxon>
    </lineage>
</organism>
<dbReference type="PANTHER" id="PTHR10226:SF7">
    <property type="entry name" value="A-KINASE ANCHOR PROTEIN SPHKAP"/>
    <property type="match status" value="1"/>
</dbReference>
<reference evidence="6" key="3">
    <citation type="journal article" date="2014" name="Nature">
        <title>Elephant shark genome provides unique insights into gnathostome evolution.</title>
        <authorList>
            <consortium name="International Elephant Shark Genome Sequencing Consortium"/>
            <person name="Venkatesh B."/>
            <person name="Lee A.P."/>
            <person name="Ravi V."/>
            <person name="Maurya A.K."/>
            <person name="Lian M.M."/>
            <person name="Swann J.B."/>
            <person name="Ohta Y."/>
            <person name="Flajnik M.F."/>
            <person name="Sutoh Y."/>
            <person name="Kasahara M."/>
            <person name="Hoon S."/>
            <person name="Gangu V."/>
            <person name="Roy S.W."/>
            <person name="Irimia M."/>
            <person name="Korzh V."/>
            <person name="Kondrychyn I."/>
            <person name="Lim Z.W."/>
            <person name="Tay B.H."/>
            <person name="Tohari S."/>
            <person name="Kong K.W."/>
            <person name="Ho S."/>
            <person name="Lorente-Galdos B."/>
            <person name="Quilez J."/>
            <person name="Marques-Bonet T."/>
            <person name="Raney B.J."/>
            <person name="Ingham P.W."/>
            <person name="Tay A."/>
            <person name="Hillier L.W."/>
            <person name="Minx P."/>
            <person name="Boehm T."/>
            <person name="Wilson R.K."/>
            <person name="Brenner S."/>
            <person name="Warren W.C."/>
        </authorList>
    </citation>
    <scope>NUCLEOTIDE SEQUENCE [LARGE SCALE GENOMIC DNA]</scope>
</reference>
<feature type="region of interest" description="Disordered" evidence="3">
    <location>
        <begin position="1151"/>
        <end position="1174"/>
    </location>
</feature>
<dbReference type="PANTHER" id="PTHR10226">
    <property type="entry name" value="A KINASE ANCHOR PROTEIN"/>
    <property type="match status" value="1"/>
</dbReference>
<proteinExistence type="inferred from homology"/>
<feature type="region of interest" description="Disordered" evidence="3">
    <location>
        <begin position="916"/>
        <end position="937"/>
    </location>
</feature>
<feature type="compositionally biased region" description="Basic and acidic residues" evidence="3">
    <location>
        <begin position="1318"/>
        <end position="1337"/>
    </location>
</feature>
<name>A0A4W3HXI0_CALMI</name>
<feature type="compositionally biased region" description="Basic and acidic residues" evidence="3">
    <location>
        <begin position="737"/>
        <end position="750"/>
    </location>
</feature>
<keyword evidence="2" id="KW-0597">Phosphoprotein</keyword>
<comment type="similarity">
    <text evidence="1">Belongs to the AKAP110 family.</text>
</comment>
<evidence type="ECO:0000313" key="5">
    <source>
        <dbReference type="Ensembl" id="ENSCMIP00000019985.1"/>
    </source>
</evidence>
<dbReference type="InterPro" id="IPR018292">
    <property type="entry name" value="AKAP_110_C"/>
</dbReference>
<dbReference type="GeneTree" id="ENSGT00940000153313"/>
<protein>
    <submittedName>
        <fullName evidence="5">SPHK1 interactor, AKAP domain containing</fullName>
    </submittedName>
</protein>
<feature type="region of interest" description="Disordered" evidence="3">
    <location>
        <begin position="1303"/>
        <end position="1352"/>
    </location>
</feature>
<reference evidence="5" key="4">
    <citation type="submission" date="2025-08" db="UniProtKB">
        <authorList>
            <consortium name="Ensembl"/>
        </authorList>
    </citation>
    <scope>IDENTIFICATION</scope>
</reference>
<evidence type="ECO:0000259" key="4">
    <source>
        <dbReference type="Pfam" id="PF05716"/>
    </source>
</evidence>
<evidence type="ECO:0000256" key="2">
    <source>
        <dbReference type="ARBA" id="ARBA00022553"/>
    </source>
</evidence>
<gene>
    <name evidence="5" type="primary">LOC103176018</name>
</gene>
<dbReference type="Pfam" id="PF05716">
    <property type="entry name" value="AKAP_110"/>
    <property type="match status" value="1"/>
</dbReference>
<feature type="region of interest" description="Disordered" evidence="3">
    <location>
        <begin position="737"/>
        <end position="756"/>
    </location>
</feature>
<dbReference type="InParanoid" id="A0A4W3HXI0"/>
<evidence type="ECO:0000313" key="6">
    <source>
        <dbReference type="Proteomes" id="UP000314986"/>
    </source>
</evidence>
<feature type="region of interest" description="Disordered" evidence="3">
    <location>
        <begin position="1417"/>
        <end position="1436"/>
    </location>
</feature>
<keyword evidence="6" id="KW-1185">Reference proteome</keyword>
<reference evidence="5" key="5">
    <citation type="submission" date="2025-09" db="UniProtKB">
        <authorList>
            <consortium name="Ensembl"/>
        </authorList>
    </citation>
    <scope>IDENTIFICATION</scope>
</reference>
<dbReference type="GO" id="GO:0051018">
    <property type="term" value="F:protein kinase A binding"/>
    <property type="evidence" value="ECO:0007669"/>
    <property type="project" value="TreeGrafter"/>
</dbReference>
<accession>A0A4W3HXI0</accession>
<evidence type="ECO:0000256" key="3">
    <source>
        <dbReference type="SAM" id="MobiDB-lite"/>
    </source>
</evidence>
<reference evidence="6" key="1">
    <citation type="journal article" date="2006" name="Science">
        <title>Ancient noncoding elements conserved in the human genome.</title>
        <authorList>
            <person name="Venkatesh B."/>
            <person name="Kirkness E.F."/>
            <person name="Loh Y.H."/>
            <person name="Halpern A.L."/>
            <person name="Lee A.P."/>
            <person name="Johnson J."/>
            <person name="Dandona N."/>
            <person name="Viswanathan L.D."/>
            <person name="Tay A."/>
            <person name="Venter J.C."/>
            <person name="Strausberg R.L."/>
            <person name="Brenner S."/>
        </authorList>
    </citation>
    <scope>NUCLEOTIDE SEQUENCE [LARGE SCALE GENOMIC DNA]</scope>
</reference>
<dbReference type="Proteomes" id="UP000314986">
    <property type="component" value="Unassembled WGS sequence"/>
</dbReference>
<evidence type="ECO:0000256" key="1">
    <source>
        <dbReference type="ARBA" id="ARBA00005764"/>
    </source>
</evidence>
<dbReference type="InterPro" id="IPR008382">
    <property type="entry name" value="SPHK1-interactor_AKAP_110"/>
</dbReference>
<feature type="domain" description="A-kinase anchor 110kDa C-terminal" evidence="4">
    <location>
        <begin position="1526"/>
        <end position="1615"/>
    </location>
</feature>
<dbReference type="Ensembl" id="ENSCMIT00000020357.1">
    <property type="protein sequence ID" value="ENSCMIP00000019985.1"/>
    <property type="gene ID" value="ENSCMIG00000009247.1"/>
</dbReference>
<feature type="compositionally biased region" description="Polar residues" evidence="3">
    <location>
        <begin position="916"/>
        <end position="932"/>
    </location>
</feature>